<evidence type="ECO:0000256" key="10">
    <source>
        <dbReference type="SAM" id="MobiDB-lite"/>
    </source>
</evidence>
<reference evidence="12" key="1">
    <citation type="submission" date="2021-02" db="EMBL/GenBank/DDBJ databases">
        <authorList>
            <person name="Nowell W R."/>
        </authorList>
    </citation>
    <scope>NUCLEOTIDE SEQUENCE</scope>
</reference>
<dbReference type="InterPro" id="IPR001714">
    <property type="entry name" value="Pept_M24_MAP"/>
</dbReference>
<dbReference type="InterPro" id="IPR036005">
    <property type="entry name" value="Creatinase/aminopeptidase-like"/>
</dbReference>
<feature type="binding site" evidence="8">
    <location>
        <position position="280"/>
    </location>
    <ligand>
        <name>a divalent metal cation</name>
        <dbReference type="ChEBI" id="CHEBI:60240"/>
        <label>1</label>
    </ligand>
</feature>
<feature type="compositionally biased region" description="Acidic residues" evidence="10">
    <location>
        <begin position="79"/>
        <end position="93"/>
    </location>
</feature>
<feature type="compositionally biased region" description="Polar residues" evidence="10">
    <location>
        <begin position="50"/>
        <end position="78"/>
    </location>
</feature>
<dbReference type="CDD" id="cd01088">
    <property type="entry name" value="MetAP2"/>
    <property type="match status" value="1"/>
</dbReference>
<dbReference type="GO" id="GO:0070006">
    <property type="term" value="F:metalloaminopeptidase activity"/>
    <property type="evidence" value="ECO:0007669"/>
    <property type="project" value="UniProtKB-UniRule"/>
</dbReference>
<comment type="catalytic activity">
    <reaction evidence="1 8 9">
        <text>Release of N-terminal amino acids, preferentially methionine, from peptides and arylamides.</text>
        <dbReference type="EC" id="3.4.11.18"/>
    </reaction>
</comment>
<dbReference type="GO" id="GO:0005737">
    <property type="term" value="C:cytoplasm"/>
    <property type="evidence" value="ECO:0007669"/>
    <property type="project" value="UniProtKB-SubCell"/>
</dbReference>
<comment type="subcellular location">
    <subcellularLocation>
        <location evidence="8">Cytoplasm</location>
    </subcellularLocation>
</comment>
<evidence type="ECO:0000313" key="13">
    <source>
        <dbReference type="Proteomes" id="UP000663889"/>
    </source>
</evidence>
<feature type="binding site" evidence="8">
    <location>
        <position position="291"/>
    </location>
    <ligand>
        <name>a divalent metal cation</name>
        <dbReference type="ChEBI" id="CHEBI:60240"/>
        <label>1</label>
    </ligand>
</feature>
<dbReference type="PANTHER" id="PTHR45777:SF2">
    <property type="entry name" value="METHIONINE AMINOPEPTIDASE 2"/>
    <property type="match status" value="1"/>
</dbReference>
<proteinExistence type="inferred from homology"/>
<gene>
    <name evidence="12" type="ORF">SEV965_LOCUS13738</name>
</gene>
<feature type="binding site" evidence="8">
    <location>
        <position position="393"/>
    </location>
    <ligand>
        <name>a divalent metal cation</name>
        <dbReference type="ChEBI" id="CHEBI:60240"/>
        <label>2</label>
        <note>catalytic</note>
    </ligand>
</feature>
<feature type="binding site" evidence="8">
    <location>
        <position position="488"/>
    </location>
    <ligand>
        <name>a divalent metal cation</name>
        <dbReference type="ChEBI" id="CHEBI:60240"/>
        <label>1</label>
    </ligand>
</feature>
<dbReference type="InterPro" id="IPR018349">
    <property type="entry name" value="Pept_M24A_MAP2_BS"/>
</dbReference>
<keyword evidence="7 8" id="KW-0378">Hydrolase</keyword>
<dbReference type="PANTHER" id="PTHR45777">
    <property type="entry name" value="METHIONINE AMINOPEPTIDASE 2"/>
    <property type="match status" value="1"/>
</dbReference>
<evidence type="ECO:0000313" key="12">
    <source>
        <dbReference type="EMBL" id="CAF1058797.1"/>
    </source>
</evidence>
<name>A0A814L1V2_9BILA</name>
<dbReference type="InterPro" id="IPR036388">
    <property type="entry name" value="WH-like_DNA-bd_sf"/>
</dbReference>
<dbReference type="PRINTS" id="PR00599">
    <property type="entry name" value="MAPEPTIDASE"/>
</dbReference>
<dbReference type="GO" id="GO:0046872">
    <property type="term" value="F:metal ion binding"/>
    <property type="evidence" value="ECO:0007669"/>
    <property type="project" value="UniProtKB-UniRule"/>
</dbReference>
<dbReference type="PROSITE" id="PS01202">
    <property type="entry name" value="MAP_2"/>
    <property type="match status" value="1"/>
</dbReference>
<evidence type="ECO:0000256" key="3">
    <source>
        <dbReference type="ARBA" id="ARBA00001954"/>
    </source>
</evidence>
<evidence type="ECO:0000256" key="4">
    <source>
        <dbReference type="ARBA" id="ARBA00022438"/>
    </source>
</evidence>
<keyword evidence="6 8" id="KW-0479">Metal-binding</keyword>
<dbReference type="EC" id="3.4.11.18" evidence="8"/>
<keyword evidence="8" id="KW-0963">Cytoplasm</keyword>
<feature type="compositionally biased region" description="Polar residues" evidence="10">
    <location>
        <begin position="113"/>
        <end position="130"/>
    </location>
</feature>
<dbReference type="AlphaFoldDB" id="A0A814L1V2"/>
<evidence type="ECO:0000256" key="7">
    <source>
        <dbReference type="ARBA" id="ARBA00022801"/>
    </source>
</evidence>
<keyword evidence="5 8" id="KW-0645">Protease</keyword>
<feature type="binding site" evidence="8">
    <location>
        <position position="291"/>
    </location>
    <ligand>
        <name>a divalent metal cation</name>
        <dbReference type="ChEBI" id="CHEBI:60240"/>
        <label>2</label>
        <note>catalytic</note>
    </ligand>
</feature>
<dbReference type="InterPro" id="IPR002468">
    <property type="entry name" value="Pept_M24A_MAP2"/>
</dbReference>
<feature type="binding site" evidence="8">
    <location>
        <position position="260"/>
    </location>
    <ligand>
        <name>substrate</name>
    </ligand>
</feature>
<dbReference type="Pfam" id="PF00557">
    <property type="entry name" value="Peptidase_M24"/>
    <property type="match status" value="1"/>
</dbReference>
<evidence type="ECO:0000256" key="1">
    <source>
        <dbReference type="ARBA" id="ARBA00000294"/>
    </source>
</evidence>
<feature type="binding site" evidence="8">
    <location>
        <position position="488"/>
    </location>
    <ligand>
        <name>a divalent metal cation</name>
        <dbReference type="ChEBI" id="CHEBI:60240"/>
        <label>2</label>
        <note>catalytic</note>
    </ligand>
</feature>
<dbReference type="InterPro" id="IPR036390">
    <property type="entry name" value="WH_DNA-bd_sf"/>
</dbReference>
<keyword evidence="4 8" id="KW-0031">Aminopeptidase</keyword>
<feature type="domain" description="Peptidase M24" evidence="11">
    <location>
        <begin position="187"/>
        <end position="396"/>
    </location>
</feature>
<evidence type="ECO:0000256" key="5">
    <source>
        <dbReference type="ARBA" id="ARBA00022670"/>
    </source>
</evidence>
<comment type="cofactor">
    <cofactor evidence="3">
        <name>Fe(2+)</name>
        <dbReference type="ChEBI" id="CHEBI:29033"/>
    </cofactor>
</comment>
<feature type="binding site" evidence="8">
    <location>
        <position position="360"/>
    </location>
    <ligand>
        <name>a divalent metal cation</name>
        <dbReference type="ChEBI" id="CHEBI:60240"/>
        <label>2</label>
        <note>catalytic</note>
    </ligand>
</feature>
<comment type="cofactor">
    <cofactor evidence="2">
        <name>Mn(2+)</name>
        <dbReference type="ChEBI" id="CHEBI:29035"/>
    </cofactor>
</comment>
<comment type="function">
    <text evidence="8 9">Cotranslationally removes the N-terminal methionine from nascent proteins. The N-terminal methionine is often cleaved when the second residue in the primary sequence is small and uncharged (Met-Ala-, Cys, Gly, Pro, Ser, Thr, or Val).</text>
</comment>
<evidence type="ECO:0000256" key="6">
    <source>
        <dbReference type="ARBA" id="ARBA00022723"/>
    </source>
</evidence>
<dbReference type="GO" id="GO:0006508">
    <property type="term" value="P:proteolysis"/>
    <property type="evidence" value="ECO:0007669"/>
    <property type="project" value="UniProtKB-KW"/>
</dbReference>
<feature type="compositionally biased region" description="Basic residues" evidence="10">
    <location>
        <begin position="99"/>
        <end position="110"/>
    </location>
</feature>
<comment type="caution">
    <text evidence="12">The sequence shown here is derived from an EMBL/GenBank/DDBJ whole genome shotgun (WGS) entry which is preliminary data.</text>
</comment>
<comment type="cofactor">
    <cofactor evidence="8">
        <name>Co(2+)</name>
        <dbReference type="ChEBI" id="CHEBI:48828"/>
    </cofactor>
    <cofactor evidence="8">
        <name>Zn(2+)</name>
        <dbReference type="ChEBI" id="CHEBI:29105"/>
    </cofactor>
    <cofactor evidence="8">
        <name>Mn(2+)</name>
        <dbReference type="ChEBI" id="CHEBI:29035"/>
    </cofactor>
    <cofactor evidence="8">
        <name>Fe(2+)</name>
        <dbReference type="ChEBI" id="CHEBI:29033"/>
    </cofactor>
    <text evidence="8">Binds 2 divalent metal cations per subunit. Has a high-affinity and a low affinity metal-binding site. The true nature of the physiological cofactor is under debate. The enzyme is active with cobalt, zinc, manganese or divalent iron ions. Most likely, methionine aminopeptidases function as mononuclear Fe(2+)-metalloproteases under physiological conditions, and the catalytically relevant metal-binding site has been assigned to the histidine-containing high-affinity site.</text>
</comment>
<dbReference type="HAMAP" id="MF_03175">
    <property type="entry name" value="MetAP_2_euk"/>
    <property type="match status" value="1"/>
</dbReference>
<feature type="compositionally biased region" description="Basic residues" evidence="10">
    <location>
        <begin position="37"/>
        <end position="49"/>
    </location>
</feature>
<dbReference type="EMBL" id="CAJNOU010000659">
    <property type="protein sequence ID" value="CAF1058797.1"/>
    <property type="molecule type" value="Genomic_DNA"/>
</dbReference>
<dbReference type="InterPro" id="IPR000994">
    <property type="entry name" value="Pept_M24"/>
</dbReference>
<evidence type="ECO:0000256" key="8">
    <source>
        <dbReference type="HAMAP-Rule" id="MF_03175"/>
    </source>
</evidence>
<dbReference type="Gene3D" id="1.10.10.10">
    <property type="entry name" value="Winged helix-like DNA-binding domain superfamily/Winged helix DNA-binding domain"/>
    <property type="match status" value="1"/>
</dbReference>
<feature type="binding site" evidence="8">
    <location>
        <position position="368"/>
    </location>
    <ligand>
        <name>substrate</name>
    </ligand>
</feature>
<evidence type="ECO:0000259" key="11">
    <source>
        <dbReference type="Pfam" id="PF00557"/>
    </source>
</evidence>
<dbReference type="SUPFAM" id="SSF55920">
    <property type="entry name" value="Creatinase/aminopeptidase"/>
    <property type="match status" value="1"/>
</dbReference>
<dbReference type="Gene3D" id="3.90.230.10">
    <property type="entry name" value="Creatinase/methionine aminopeptidase superfamily"/>
    <property type="match status" value="1"/>
</dbReference>
<dbReference type="SUPFAM" id="SSF46785">
    <property type="entry name" value="Winged helix' DNA-binding domain"/>
    <property type="match status" value="1"/>
</dbReference>
<sequence>MASNNLLEEEQIQNDIENSEDDEIDENGKVDDQSVTKTKKKRKKKKKSKGQNITNDNNTEIDPVQNGTQAISTLSIQQDDNEKEEEEEVVGEGDETKSTTKKKNKKKKKTTTPVANGISTTTSSRQQTNPPSIPICELYPDGNYPEGQILSHPTPKNPSTDGSLAINRMTNEEKRMLDMTQIELYRELRQAAECHRQTRKWVMSWIEPGMKMIDICERLENMNRKLIKEKGLEAGLAFPTGLEAGLAFPTGCSLNNCAAHYTPNNGDNTILQHDDVCKIDFGTHINGRIIDCAWTLAFNPKYDQLLKAVREATNTGIQTAGIDVRLCDVGEAIQEVMESHELELDGKLFPIKSIRNLQGHLIGQYHIHAGKSVPIVKGGEGTRMEEGEIYAIETFGSTGKGLVHDDMEVSHYMKNFDAEQVSVRNAKAKQLYNTITKNFGTLAFCRRWLDRLGESKYLLSLKSLVDADVVNPYPPLCDIKGCYTAQFEHTIILRPTCKEVVSRGDDY</sequence>
<dbReference type="NCBIfam" id="TIGR00501">
    <property type="entry name" value="met_pdase_II"/>
    <property type="match status" value="1"/>
</dbReference>
<dbReference type="Proteomes" id="UP000663889">
    <property type="component" value="Unassembled WGS sequence"/>
</dbReference>
<organism evidence="12 13">
    <name type="scientific">Rotaria sordida</name>
    <dbReference type="NCBI Taxonomy" id="392033"/>
    <lineage>
        <taxon>Eukaryota</taxon>
        <taxon>Metazoa</taxon>
        <taxon>Spiralia</taxon>
        <taxon>Gnathifera</taxon>
        <taxon>Rotifera</taxon>
        <taxon>Eurotatoria</taxon>
        <taxon>Bdelloidea</taxon>
        <taxon>Philodinida</taxon>
        <taxon>Philodinidae</taxon>
        <taxon>Rotaria</taxon>
    </lineage>
</organism>
<feature type="region of interest" description="Disordered" evidence="10">
    <location>
        <begin position="1"/>
        <end position="132"/>
    </location>
</feature>
<accession>A0A814L1V2</accession>
<comment type="similarity">
    <text evidence="8">Belongs to the peptidase M24A family. Methionine aminopeptidase eukaryotic type 2 subfamily.</text>
</comment>
<evidence type="ECO:0000256" key="2">
    <source>
        <dbReference type="ARBA" id="ARBA00001936"/>
    </source>
</evidence>
<evidence type="ECO:0000256" key="9">
    <source>
        <dbReference type="RuleBase" id="RU003653"/>
    </source>
</evidence>
<dbReference type="InterPro" id="IPR050247">
    <property type="entry name" value="Met_Aminopeptidase_Type2"/>
</dbReference>
<dbReference type="GO" id="GO:0004239">
    <property type="term" value="F:initiator methionyl aminopeptidase activity"/>
    <property type="evidence" value="ECO:0007669"/>
    <property type="project" value="UniProtKB-UniRule"/>
</dbReference>
<protein>
    <recommendedName>
        <fullName evidence="8">Methionine aminopeptidase 2</fullName>
        <shortName evidence="8">MAP 2</shortName>
        <shortName evidence="8">MetAP 2</shortName>
        <ecNumber evidence="8">3.4.11.18</ecNumber>
    </recommendedName>
    <alternativeName>
        <fullName evidence="8">Peptidase M</fullName>
    </alternativeName>
</protein>
<feature type="compositionally biased region" description="Acidic residues" evidence="10">
    <location>
        <begin position="7"/>
        <end position="25"/>
    </location>
</feature>